<dbReference type="EMBL" id="JAGPXF010000004">
    <property type="protein sequence ID" value="KAH7245440.1"/>
    <property type="molecule type" value="Genomic_DNA"/>
</dbReference>
<dbReference type="OrthoDB" id="5410873at2759"/>
<sequence length="179" mass="20070">MPTFLFAHAKRLERLEIASQDSGFLGSDALRFAPHTLPRLRTLHLRDVCITESLEEFLGEHSPSLESLCLDFCAAVGCDAYSPGTPSDPNWGGFWKTVRKGCPVLREVICEHIDNLELDDEDIAEGDDSLIVWPYVDVYVPHSSVSNCLEVTEEELAAGNDNREYRLLMEELASRQQST</sequence>
<evidence type="ECO:0000313" key="2">
    <source>
        <dbReference type="Proteomes" id="UP000813427"/>
    </source>
</evidence>
<dbReference type="AlphaFoldDB" id="A0A8K0RY43"/>
<name>A0A8K0RY43_9HYPO</name>
<proteinExistence type="predicted"/>
<dbReference type="Proteomes" id="UP000813427">
    <property type="component" value="Unassembled WGS sequence"/>
</dbReference>
<evidence type="ECO:0008006" key="3">
    <source>
        <dbReference type="Google" id="ProtNLM"/>
    </source>
</evidence>
<feature type="non-terminal residue" evidence="1">
    <location>
        <position position="1"/>
    </location>
</feature>
<dbReference type="SUPFAM" id="SSF52047">
    <property type="entry name" value="RNI-like"/>
    <property type="match status" value="1"/>
</dbReference>
<protein>
    <recommendedName>
        <fullName evidence="3">F-box domain-containing protein</fullName>
    </recommendedName>
</protein>
<accession>A0A8K0RY43</accession>
<gene>
    <name evidence="1" type="ORF">BKA59DRAFT_527082</name>
</gene>
<dbReference type="InterPro" id="IPR032675">
    <property type="entry name" value="LRR_dom_sf"/>
</dbReference>
<evidence type="ECO:0000313" key="1">
    <source>
        <dbReference type="EMBL" id="KAH7245440.1"/>
    </source>
</evidence>
<dbReference type="Gene3D" id="3.80.10.10">
    <property type="entry name" value="Ribonuclease Inhibitor"/>
    <property type="match status" value="1"/>
</dbReference>
<organism evidence="1 2">
    <name type="scientific">Fusarium tricinctum</name>
    <dbReference type="NCBI Taxonomy" id="61284"/>
    <lineage>
        <taxon>Eukaryota</taxon>
        <taxon>Fungi</taxon>
        <taxon>Dikarya</taxon>
        <taxon>Ascomycota</taxon>
        <taxon>Pezizomycotina</taxon>
        <taxon>Sordariomycetes</taxon>
        <taxon>Hypocreomycetidae</taxon>
        <taxon>Hypocreales</taxon>
        <taxon>Nectriaceae</taxon>
        <taxon>Fusarium</taxon>
        <taxon>Fusarium tricinctum species complex</taxon>
    </lineage>
</organism>
<reference evidence="1" key="1">
    <citation type="journal article" date="2021" name="Nat. Commun.">
        <title>Genetic determinants of endophytism in the Arabidopsis root mycobiome.</title>
        <authorList>
            <person name="Mesny F."/>
            <person name="Miyauchi S."/>
            <person name="Thiergart T."/>
            <person name="Pickel B."/>
            <person name="Atanasova L."/>
            <person name="Karlsson M."/>
            <person name="Huettel B."/>
            <person name="Barry K.W."/>
            <person name="Haridas S."/>
            <person name="Chen C."/>
            <person name="Bauer D."/>
            <person name="Andreopoulos W."/>
            <person name="Pangilinan J."/>
            <person name="LaButti K."/>
            <person name="Riley R."/>
            <person name="Lipzen A."/>
            <person name="Clum A."/>
            <person name="Drula E."/>
            <person name="Henrissat B."/>
            <person name="Kohler A."/>
            <person name="Grigoriev I.V."/>
            <person name="Martin F.M."/>
            <person name="Hacquard S."/>
        </authorList>
    </citation>
    <scope>NUCLEOTIDE SEQUENCE</scope>
    <source>
        <strain evidence="1">MPI-SDFR-AT-0068</strain>
    </source>
</reference>
<comment type="caution">
    <text evidence="1">The sequence shown here is derived from an EMBL/GenBank/DDBJ whole genome shotgun (WGS) entry which is preliminary data.</text>
</comment>
<keyword evidence="2" id="KW-1185">Reference proteome</keyword>